<evidence type="ECO:0000313" key="3">
    <source>
        <dbReference type="Proteomes" id="UP000051487"/>
    </source>
</evidence>
<dbReference type="EMBL" id="BCLY01000004">
    <property type="protein sequence ID" value="GAQ04160.1"/>
    <property type="molecule type" value="Genomic_DNA"/>
</dbReference>
<dbReference type="Proteomes" id="UP000051487">
    <property type="component" value="Unassembled WGS sequence"/>
</dbReference>
<organism evidence="2 3">
    <name type="scientific">Aspergillus lentulus</name>
    <dbReference type="NCBI Taxonomy" id="293939"/>
    <lineage>
        <taxon>Eukaryota</taxon>
        <taxon>Fungi</taxon>
        <taxon>Dikarya</taxon>
        <taxon>Ascomycota</taxon>
        <taxon>Pezizomycotina</taxon>
        <taxon>Eurotiomycetes</taxon>
        <taxon>Eurotiomycetidae</taxon>
        <taxon>Eurotiales</taxon>
        <taxon>Aspergillaceae</taxon>
        <taxon>Aspergillus</taxon>
        <taxon>Aspergillus subgen. Fumigati</taxon>
    </lineage>
</organism>
<comment type="caution">
    <text evidence="2">The sequence shown here is derived from an EMBL/GenBank/DDBJ whole genome shotgun (WGS) entry which is preliminary data.</text>
</comment>
<feature type="region of interest" description="Disordered" evidence="1">
    <location>
        <begin position="188"/>
        <end position="242"/>
    </location>
</feature>
<evidence type="ECO:0000313" key="2">
    <source>
        <dbReference type="EMBL" id="GAQ04160.1"/>
    </source>
</evidence>
<dbReference type="AlphaFoldDB" id="A0AAN4T7E9"/>
<evidence type="ECO:0000256" key="1">
    <source>
        <dbReference type="SAM" id="MobiDB-lite"/>
    </source>
</evidence>
<accession>A0AAN4T7E9</accession>
<sequence length="242" mass="25609">MCYYMPNKPPCTCTYLQLIQPCPQVRVFAVPGSSTPLIQVCPIRYIARGVGQRFCALCSRAAAFGGRTTNAAVGLVGYPEQQGFGGSQLESPSHKSQQQVTPIDPCLVGGGIPIGDLLLPMGEESTGELETAGDVGRRDEAGLSAQGSCSSELSIQSLLVQDESGEGLVADGAVGEVRTIQAAPVVYEEGSNGENEEVRVNRKEGKAEDHTREVGRPDPEGKATVQSMQIVLDPDEKTAESR</sequence>
<protein>
    <submittedName>
        <fullName evidence="2">Uncharacterized protein</fullName>
    </submittedName>
</protein>
<name>A0AAN4T7E9_ASPLE</name>
<feature type="compositionally biased region" description="Basic and acidic residues" evidence="1">
    <location>
        <begin position="196"/>
        <end position="221"/>
    </location>
</feature>
<reference evidence="2 3" key="1">
    <citation type="submission" date="2015-11" db="EMBL/GenBank/DDBJ databases">
        <title>Aspergillus lentulus strain IFM 54703T.</title>
        <authorList>
            <person name="Kusuya Y."/>
            <person name="Sakai K."/>
            <person name="Kamei K."/>
            <person name="Takahashi H."/>
            <person name="Yaguchi T."/>
        </authorList>
    </citation>
    <scope>NUCLEOTIDE SEQUENCE [LARGE SCALE GENOMIC DNA]</scope>
    <source>
        <strain evidence="2 3">IFM 54703</strain>
    </source>
</reference>
<gene>
    <name evidence="2" type="ORF">ALT_1481</name>
</gene>
<proteinExistence type="predicted"/>